<name>A0A386PLY7_9SPIR</name>
<keyword evidence="1" id="KW-0175">Coiled coil</keyword>
<proteinExistence type="predicted"/>
<dbReference type="OrthoDB" id="350559at2"/>
<evidence type="ECO:0000256" key="2">
    <source>
        <dbReference type="SAM" id="MobiDB-lite"/>
    </source>
</evidence>
<gene>
    <name evidence="3" type="ORF">DB313_03930</name>
</gene>
<evidence type="ECO:0000313" key="4">
    <source>
        <dbReference type="Proteomes" id="UP000275571"/>
    </source>
</evidence>
<accession>A0A386PLY7</accession>
<protein>
    <submittedName>
        <fullName evidence="3">Uncharacterized protein</fullName>
    </submittedName>
</protein>
<evidence type="ECO:0000256" key="1">
    <source>
        <dbReference type="SAM" id="Coils"/>
    </source>
</evidence>
<keyword evidence="4" id="KW-1185">Reference proteome</keyword>
<sequence length="508" mass="58263">MSDYKSTFFIKEGPREVDFDMDRIFLHSSVSGSSVGLHSDEIKELLDEKLLKLDDSLKKRHGELVNYLREVDDRISRVEEGIRHSLDSSQELDKPNLRTSENIPSFNHANTKLENEFGEFSLRKENSLPNIAIDQEELDALLEGLNDISKDGKETLYDNDLDDGLNKDSFVEELSNMELNASDNKTIYNEPLEEGNNRSTVPLKDTEDSESLGTNFDFEKEENLIDETSSFGLSNVAESDFNSSMDIDSKVVSSDSVGFGGDSSNKIAHEDAVEKQEECDLDNLAYYLNESFNEVEFSDESLNLLNKEEQEGREQELANFDEVSAGEIDNDINDYDLFLNKEDETVYDQKQEIDDASSNFKELDDFEDVLKTDLNCSDLQNCIDDFEEENLYNNQVENLEYNNQVENLEERLEHSEELNLHSKTKTEDSLGGDDLSSFSFTEVERVINKFDDNEYLSKIELSNEERSVLIKFIDKLEGDLAFSTKGSSFKSRREYEILQKIKRLLVRE</sequence>
<dbReference type="RefSeq" id="WP_120104516.1">
    <property type="nucleotide sequence ID" value="NZ_CP028884.1"/>
</dbReference>
<dbReference type="KEGG" id="btur:DB313_03930"/>
<feature type="region of interest" description="Disordered" evidence="2">
    <location>
        <begin position="189"/>
        <end position="211"/>
    </location>
</feature>
<dbReference type="AlphaFoldDB" id="A0A386PLY7"/>
<evidence type="ECO:0000313" key="3">
    <source>
        <dbReference type="EMBL" id="AYE36596.1"/>
    </source>
</evidence>
<reference evidence="3 4" key="1">
    <citation type="journal article" date="2018" name="Infect. Genet. Evol.">
        <title>Genome-wide analysis of Borrelia turcica and 'Candidatus Borrelia tachyglossi' shows relapsing fever-like genomes with unique genomic links to Lyme disease Borrelia.</title>
        <authorList>
            <person name="Gofton A.W."/>
            <person name="Margos G."/>
            <person name="Fingerle V."/>
            <person name="Hepner S."/>
            <person name="Loh S.M."/>
            <person name="Ryan U."/>
            <person name="Irwin P."/>
            <person name="Oskam C.L."/>
        </authorList>
    </citation>
    <scope>NUCLEOTIDE SEQUENCE [LARGE SCALE GENOMIC DNA]</scope>
    <source>
        <strain evidence="3 4">IST7</strain>
    </source>
</reference>
<dbReference type="Proteomes" id="UP000275571">
    <property type="component" value="Chromosome"/>
</dbReference>
<dbReference type="EMBL" id="CP028884">
    <property type="protein sequence ID" value="AYE36596.1"/>
    <property type="molecule type" value="Genomic_DNA"/>
</dbReference>
<organism evidence="3 4">
    <name type="scientific">Borrelia turcica IST7</name>
    <dbReference type="NCBI Taxonomy" id="1104446"/>
    <lineage>
        <taxon>Bacteria</taxon>
        <taxon>Pseudomonadati</taxon>
        <taxon>Spirochaetota</taxon>
        <taxon>Spirochaetia</taxon>
        <taxon>Spirochaetales</taxon>
        <taxon>Borreliaceae</taxon>
        <taxon>Borrelia</taxon>
    </lineage>
</organism>
<feature type="coiled-coil region" evidence="1">
    <location>
        <begin position="391"/>
        <end position="425"/>
    </location>
</feature>